<reference evidence="4 5" key="2">
    <citation type="journal article" date="2011" name="J. Bacteriol.">
        <title>Complete genome sequence of the anaerobic, halophilic alkalithermophile Natranaerobius thermophilus JW/NM-WN-LF.</title>
        <authorList>
            <person name="Zhao B."/>
            <person name="Mesbah N.M."/>
            <person name="Dalin E."/>
            <person name="Goodwin L."/>
            <person name="Nolan M."/>
            <person name="Pitluck S."/>
            <person name="Chertkov O."/>
            <person name="Brettin T.S."/>
            <person name="Han J."/>
            <person name="Larimer F.W."/>
            <person name="Land M.L."/>
            <person name="Hauser L."/>
            <person name="Kyrpides N."/>
            <person name="Wiegel J."/>
        </authorList>
    </citation>
    <scope>NUCLEOTIDE SEQUENCE [LARGE SCALE GENOMIC DNA]</scope>
    <source>
        <strain evidence="5">ATCC BAA-1301 / DSM 18059 / JW/NM-WN-LF</strain>
    </source>
</reference>
<accession>B2A7I4</accession>
<dbReference type="CDD" id="cd02139">
    <property type="entry name" value="nitroreductase"/>
    <property type="match status" value="1"/>
</dbReference>
<dbReference type="PANTHER" id="PTHR43673:SF10">
    <property type="entry name" value="NADH DEHYDROGENASE_NAD(P)H NITROREDUCTASE XCC3605-RELATED"/>
    <property type="match status" value="1"/>
</dbReference>
<dbReference type="eggNOG" id="COG0778">
    <property type="taxonomic scope" value="Bacteria"/>
</dbReference>
<comment type="similarity">
    <text evidence="1">Belongs to the nitroreductase family.</text>
</comment>
<keyword evidence="5" id="KW-1185">Reference proteome</keyword>
<dbReference type="OrthoDB" id="9812105at2"/>
<dbReference type="RefSeq" id="WP_012448549.1">
    <property type="nucleotide sequence ID" value="NC_010718.1"/>
</dbReference>
<evidence type="ECO:0000256" key="1">
    <source>
        <dbReference type="ARBA" id="ARBA00007118"/>
    </source>
</evidence>
<name>B2A7I4_NATTJ</name>
<dbReference type="Gene3D" id="3.40.109.10">
    <property type="entry name" value="NADH Oxidase"/>
    <property type="match status" value="1"/>
</dbReference>
<dbReference type="KEGG" id="nth:Nther_2126"/>
<feature type="domain" description="Nitroreductase" evidence="3">
    <location>
        <begin position="9"/>
        <end position="152"/>
    </location>
</feature>
<organism evidence="4 5">
    <name type="scientific">Natranaerobius thermophilus (strain ATCC BAA-1301 / DSM 18059 / JW/NM-WN-LF)</name>
    <dbReference type="NCBI Taxonomy" id="457570"/>
    <lineage>
        <taxon>Bacteria</taxon>
        <taxon>Bacillati</taxon>
        <taxon>Bacillota</taxon>
        <taxon>Clostridia</taxon>
        <taxon>Natranaerobiales</taxon>
        <taxon>Natranaerobiaceae</taxon>
        <taxon>Natranaerobius</taxon>
    </lineage>
</organism>
<dbReference type="InParanoid" id="B2A7I4"/>
<dbReference type="SUPFAM" id="SSF55469">
    <property type="entry name" value="FMN-dependent nitroreductase-like"/>
    <property type="match status" value="1"/>
</dbReference>
<gene>
    <name evidence="4" type="ordered locus">Nther_2126</name>
</gene>
<dbReference type="PANTHER" id="PTHR43673">
    <property type="entry name" value="NAD(P)H NITROREDUCTASE YDGI-RELATED"/>
    <property type="match status" value="1"/>
</dbReference>
<evidence type="ECO:0000313" key="4">
    <source>
        <dbReference type="EMBL" id="ACB85693.1"/>
    </source>
</evidence>
<dbReference type="InterPro" id="IPR029479">
    <property type="entry name" value="Nitroreductase"/>
</dbReference>
<dbReference type="EMBL" id="CP001034">
    <property type="protein sequence ID" value="ACB85693.1"/>
    <property type="molecule type" value="Genomic_DNA"/>
</dbReference>
<dbReference type="HOGENOM" id="CLU_070764_7_1_9"/>
<dbReference type="STRING" id="457570.Nther_2126"/>
<evidence type="ECO:0000256" key="2">
    <source>
        <dbReference type="ARBA" id="ARBA00023002"/>
    </source>
</evidence>
<evidence type="ECO:0000313" key="5">
    <source>
        <dbReference type="Proteomes" id="UP000001683"/>
    </source>
</evidence>
<dbReference type="InterPro" id="IPR000415">
    <property type="entry name" value="Nitroreductase-like"/>
</dbReference>
<evidence type="ECO:0000259" key="3">
    <source>
        <dbReference type="Pfam" id="PF00881"/>
    </source>
</evidence>
<protein>
    <submittedName>
        <fullName evidence="4">Nitroreductase</fullName>
    </submittedName>
</protein>
<proteinExistence type="inferred from homology"/>
<dbReference type="Proteomes" id="UP000001683">
    <property type="component" value="Chromosome"/>
</dbReference>
<dbReference type="AlphaFoldDB" id="B2A7I4"/>
<dbReference type="GO" id="GO:0016491">
    <property type="term" value="F:oxidoreductase activity"/>
    <property type="evidence" value="ECO:0007669"/>
    <property type="project" value="UniProtKB-KW"/>
</dbReference>
<dbReference type="FunCoup" id="B2A7I4">
    <property type="interactions" value="51"/>
</dbReference>
<sequence>MELYKALHERRSVRKYTDDPVPEEKLSKILEAARIAPSWANKQCWRYIVIKDEGKKEELYSALSEKNPGAKALTQAPVAVILCADPEASGKLNDKEYYMLDAGISMQQMMLAAHAEGLGTCWIGWIDDEKRIRDTFKIPENIEVVGITPLGYPAKESKPTPRKDMSEIVFYEEWGQ</sequence>
<keyword evidence="2" id="KW-0560">Oxidoreductase</keyword>
<reference evidence="4 5" key="1">
    <citation type="submission" date="2008-04" db="EMBL/GenBank/DDBJ databases">
        <title>Complete sequence of chromosome of Natranaerobius thermophilus JW/NM-WN-LF.</title>
        <authorList>
            <consortium name="US DOE Joint Genome Institute"/>
            <person name="Copeland A."/>
            <person name="Lucas S."/>
            <person name="Lapidus A."/>
            <person name="Glavina del Rio T."/>
            <person name="Dalin E."/>
            <person name="Tice H."/>
            <person name="Bruce D."/>
            <person name="Goodwin L."/>
            <person name="Pitluck S."/>
            <person name="Chertkov O."/>
            <person name="Brettin T."/>
            <person name="Detter J.C."/>
            <person name="Han C."/>
            <person name="Kuske C.R."/>
            <person name="Schmutz J."/>
            <person name="Larimer F."/>
            <person name="Land M."/>
            <person name="Hauser L."/>
            <person name="Kyrpides N."/>
            <person name="Lykidis A."/>
            <person name="Mesbah N.M."/>
            <person name="Wiegel J."/>
        </authorList>
    </citation>
    <scope>NUCLEOTIDE SEQUENCE [LARGE SCALE GENOMIC DNA]</scope>
    <source>
        <strain evidence="5">ATCC BAA-1301 / DSM 18059 / JW/NM-WN-LF</strain>
    </source>
</reference>
<dbReference type="Pfam" id="PF00881">
    <property type="entry name" value="Nitroreductase"/>
    <property type="match status" value="1"/>
</dbReference>